<evidence type="ECO:0008006" key="5">
    <source>
        <dbReference type="Google" id="ProtNLM"/>
    </source>
</evidence>
<feature type="compositionally biased region" description="Low complexity" evidence="1">
    <location>
        <begin position="64"/>
        <end position="79"/>
    </location>
</feature>
<accession>A0A0R0IGE9</accession>
<reference evidence="2 3" key="1">
    <citation type="journal article" date="2010" name="Nature">
        <title>Genome sequence of the palaeopolyploid soybean.</title>
        <authorList>
            <person name="Schmutz J."/>
            <person name="Cannon S.B."/>
            <person name="Schlueter J."/>
            <person name="Ma J."/>
            <person name="Mitros T."/>
            <person name="Nelson W."/>
            <person name="Hyten D.L."/>
            <person name="Song Q."/>
            <person name="Thelen J.J."/>
            <person name="Cheng J."/>
            <person name="Xu D."/>
            <person name="Hellsten U."/>
            <person name="May G.D."/>
            <person name="Yu Y."/>
            <person name="Sakurai T."/>
            <person name="Umezawa T."/>
            <person name="Bhattacharyya M.K."/>
            <person name="Sandhu D."/>
            <person name="Valliyodan B."/>
            <person name="Lindquist E."/>
            <person name="Peto M."/>
            <person name="Grant D."/>
            <person name="Shu S."/>
            <person name="Goodstein D."/>
            <person name="Barry K."/>
            <person name="Futrell-Griggs M."/>
            <person name="Abernathy B."/>
            <person name="Du J."/>
            <person name="Tian Z."/>
            <person name="Zhu L."/>
            <person name="Gill N."/>
            <person name="Joshi T."/>
            <person name="Libault M."/>
            <person name="Sethuraman A."/>
            <person name="Zhang X.-C."/>
            <person name="Shinozaki K."/>
            <person name="Nguyen H.T."/>
            <person name="Wing R.A."/>
            <person name="Cregan P."/>
            <person name="Specht J."/>
            <person name="Grimwood J."/>
            <person name="Rokhsar D."/>
            <person name="Stacey G."/>
            <person name="Shoemaker R.C."/>
            <person name="Jackson S.A."/>
        </authorList>
    </citation>
    <scope>NUCLEOTIDE SEQUENCE [LARGE SCALE GENOMIC DNA]</scope>
    <source>
        <strain evidence="3">cv. Williams 82</strain>
        <tissue evidence="2">Callus</tissue>
    </source>
</reference>
<dbReference type="Gramene" id="KRH38936">
    <property type="protein sequence ID" value="KRH38936"/>
    <property type="gene ID" value="GLYMA_09G167800"/>
</dbReference>
<protein>
    <recommendedName>
        <fullName evidence="5">RRM domain-containing protein</fullName>
    </recommendedName>
</protein>
<sequence>MANNVVFVVPKVAPGSLPSLPITNNALYLHLNFCQTKNRTASFPSSSSILRSKASCSVLACLPPASSESSTSSSTAKPSFPSPPTKLYVSGLSFRTTEESL</sequence>
<reference evidence="2" key="3">
    <citation type="submission" date="2018-07" db="EMBL/GenBank/DDBJ databases">
        <title>WGS assembly of Glycine max.</title>
        <authorList>
            <person name="Schmutz J."/>
            <person name="Cannon S."/>
            <person name="Schlueter J."/>
            <person name="Ma J."/>
            <person name="Mitros T."/>
            <person name="Nelson W."/>
            <person name="Hyten D."/>
            <person name="Song Q."/>
            <person name="Thelen J."/>
            <person name="Cheng J."/>
            <person name="Xu D."/>
            <person name="Hellsten U."/>
            <person name="May G."/>
            <person name="Yu Y."/>
            <person name="Sakurai T."/>
            <person name="Umezawa T."/>
            <person name="Bhattacharyya M."/>
            <person name="Sandhu D."/>
            <person name="Valliyodan B."/>
            <person name="Lindquist E."/>
            <person name="Peto M."/>
            <person name="Grant D."/>
            <person name="Shu S."/>
            <person name="Goodstein D."/>
            <person name="Barry K."/>
            <person name="Futrell-Griggs M."/>
            <person name="Abernathy B."/>
            <person name="Du J."/>
            <person name="Tian Z."/>
            <person name="Zhu L."/>
            <person name="Gill N."/>
            <person name="Joshi T."/>
            <person name="Libault M."/>
            <person name="Sethuraman A."/>
            <person name="Zhang X."/>
            <person name="Shinozaki K."/>
            <person name="Nguyen H."/>
            <person name="Wing R."/>
            <person name="Cregan P."/>
            <person name="Specht J."/>
            <person name="Grimwood J."/>
            <person name="Rokhsar D."/>
            <person name="Stacey G."/>
            <person name="Shoemaker R."/>
            <person name="Jackson S."/>
        </authorList>
    </citation>
    <scope>NUCLEOTIDE SEQUENCE</scope>
    <source>
        <tissue evidence="2">Callus</tissue>
    </source>
</reference>
<evidence type="ECO:0000313" key="2">
    <source>
        <dbReference type="EMBL" id="KRH38936.1"/>
    </source>
</evidence>
<reference evidence="3" key="2">
    <citation type="submission" date="2018-02" db="UniProtKB">
        <authorList>
            <consortium name="EnsemblPlants"/>
        </authorList>
    </citation>
    <scope>IDENTIFICATION</scope>
    <source>
        <strain evidence="3">Williams 82</strain>
    </source>
</reference>
<evidence type="ECO:0000313" key="4">
    <source>
        <dbReference type="Proteomes" id="UP000008827"/>
    </source>
</evidence>
<dbReference type="EMBL" id="CM000842">
    <property type="protein sequence ID" value="KRH38936.1"/>
    <property type="molecule type" value="Genomic_DNA"/>
</dbReference>
<evidence type="ECO:0000313" key="3">
    <source>
        <dbReference type="EnsemblPlants" id="KRH38936"/>
    </source>
</evidence>
<proteinExistence type="predicted"/>
<dbReference type="AlphaFoldDB" id="A0A0R0IGE9"/>
<dbReference type="Proteomes" id="UP000008827">
    <property type="component" value="Chromosome 9"/>
</dbReference>
<evidence type="ECO:0000256" key="1">
    <source>
        <dbReference type="SAM" id="MobiDB-lite"/>
    </source>
</evidence>
<gene>
    <name evidence="2" type="ORF">GLYMA_09G167800</name>
</gene>
<name>A0A0R0IGE9_SOYBN</name>
<organism evidence="2">
    <name type="scientific">Glycine max</name>
    <name type="common">Soybean</name>
    <name type="synonym">Glycine hispida</name>
    <dbReference type="NCBI Taxonomy" id="3847"/>
    <lineage>
        <taxon>Eukaryota</taxon>
        <taxon>Viridiplantae</taxon>
        <taxon>Streptophyta</taxon>
        <taxon>Embryophyta</taxon>
        <taxon>Tracheophyta</taxon>
        <taxon>Spermatophyta</taxon>
        <taxon>Magnoliopsida</taxon>
        <taxon>eudicotyledons</taxon>
        <taxon>Gunneridae</taxon>
        <taxon>Pentapetalae</taxon>
        <taxon>rosids</taxon>
        <taxon>fabids</taxon>
        <taxon>Fabales</taxon>
        <taxon>Fabaceae</taxon>
        <taxon>Papilionoideae</taxon>
        <taxon>50 kb inversion clade</taxon>
        <taxon>NPAAA clade</taxon>
        <taxon>indigoferoid/millettioid clade</taxon>
        <taxon>Phaseoleae</taxon>
        <taxon>Glycine</taxon>
        <taxon>Glycine subgen. Soja</taxon>
    </lineage>
</organism>
<dbReference type="ExpressionAtlas" id="A0A0R0IGE9">
    <property type="expression patterns" value="baseline and differential"/>
</dbReference>
<keyword evidence="4" id="KW-1185">Reference proteome</keyword>
<dbReference type="EnsemblPlants" id="KRH38936">
    <property type="protein sequence ID" value="KRH38936"/>
    <property type="gene ID" value="GLYMA_09G167800"/>
</dbReference>
<feature type="region of interest" description="Disordered" evidence="1">
    <location>
        <begin position="64"/>
        <end position="86"/>
    </location>
</feature>